<feature type="non-terminal residue" evidence="1">
    <location>
        <position position="41"/>
    </location>
</feature>
<accession>A0A381W964</accession>
<dbReference type="AlphaFoldDB" id="A0A381W964"/>
<name>A0A381W964_9ZZZZ</name>
<proteinExistence type="predicted"/>
<evidence type="ECO:0000313" key="1">
    <source>
        <dbReference type="EMBL" id="SVA49012.1"/>
    </source>
</evidence>
<reference evidence="1" key="1">
    <citation type="submission" date="2018-05" db="EMBL/GenBank/DDBJ databases">
        <authorList>
            <person name="Lanie J.A."/>
            <person name="Ng W.-L."/>
            <person name="Kazmierczak K.M."/>
            <person name="Andrzejewski T.M."/>
            <person name="Davidsen T.M."/>
            <person name="Wayne K.J."/>
            <person name="Tettelin H."/>
            <person name="Glass J.I."/>
            <person name="Rusch D."/>
            <person name="Podicherti R."/>
            <person name="Tsui H.-C.T."/>
            <person name="Winkler M.E."/>
        </authorList>
    </citation>
    <scope>NUCLEOTIDE SEQUENCE</scope>
</reference>
<organism evidence="1">
    <name type="scientific">marine metagenome</name>
    <dbReference type="NCBI Taxonomy" id="408172"/>
    <lineage>
        <taxon>unclassified sequences</taxon>
        <taxon>metagenomes</taxon>
        <taxon>ecological metagenomes</taxon>
    </lineage>
</organism>
<sequence length="41" mass="4607">MFDLSPLVDDPDIEFDYVYGVGGRITAESLEDFDALILLLE</sequence>
<gene>
    <name evidence="1" type="ORF">METZ01_LOCUS101866</name>
</gene>
<protein>
    <submittedName>
        <fullName evidence="1">Uncharacterized protein</fullName>
    </submittedName>
</protein>
<dbReference type="EMBL" id="UINC01011069">
    <property type="protein sequence ID" value="SVA49012.1"/>
    <property type="molecule type" value="Genomic_DNA"/>
</dbReference>